<evidence type="ECO:0000256" key="2">
    <source>
        <dbReference type="SAM" id="MobiDB-lite"/>
    </source>
</evidence>
<dbReference type="PANTHER" id="PTHR33392:SF6">
    <property type="entry name" value="POLYISOPRENYL-TEICHOIC ACID--PEPTIDOGLYCAN TEICHOIC ACID TRANSFERASE TAGU"/>
    <property type="match status" value="1"/>
</dbReference>
<dbReference type="KEGG" id="lji:ELX58_07085"/>
<evidence type="ECO:0000259" key="4">
    <source>
        <dbReference type="Pfam" id="PF03816"/>
    </source>
</evidence>
<proteinExistence type="inferred from homology"/>
<keyword evidence="3" id="KW-0472">Membrane</keyword>
<keyword evidence="6" id="KW-1185">Reference proteome</keyword>
<feature type="region of interest" description="Disordered" evidence="2">
    <location>
        <begin position="1"/>
        <end position="23"/>
    </location>
</feature>
<gene>
    <name evidence="5" type="ORF">ELX58_07085</name>
</gene>
<comment type="similarity">
    <text evidence="1">Belongs to the LytR/CpsA/Psr (LCP) family.</text>
</comment>
<evidence type="ECO:0000256" key="1">
    <source>
        <dbReference type="ARBA" id="ARBA00006068"/>
    </source>
</evidence>
<evidence type="ECO:0000313" key="6">
    <source>
        <dbReference type="Proteomes" id="UP000294321"/>
    </source>
</evidence>
<organism evidence="5 6">
    <name type="scientific">Acetilactobacillus jinshanensis</name>
    <dbReference type="NCBI Taxonomy" id="1720083"/>
    <lineage>
        <taxon>Bacteria</taxon>
        <taxon>Bacillati</taxon>
        <taxon>Bacillota</taxon>
        <taxon>Bacilli</taxon>
        <taxon>Lactobacillales</taxon>
        <taxon>Lactobacillaceae</taxon>
        <taxon>Acetilactobacillus</taxon>
    </lineage>
</organism>
<dbReference type="Proteomes" id="UP000294321">
    <property type="component" value="Chromosome"/>
</dbReference>
<name>A0A4P6ZLV7_9LACO</name>
<reference evidence="6" key="1">
    <citation type="submission" date="2018-12" db="EMBL/GenBank/DDBJ databases">
        <title>A new species of lactobacillus.</title>
        <authorList>
            <person name="Jian Y."/>
            <person name="Xin L."/>
            <person name="Hong Z.J."/>
            <person name="Ming L.Z."/>
            <person name="Hong X.Z."/>
        </authorList>
    </citation>
    <scope>NUCLEOTIDE SEQUENCE [LARGE SCALE GENOMIC DNA]</scope>
    <source>
        <strain evidence="6">HSLZ-75</strain>
    </source>
</reference>
<keyword evidence="3" id="KW-1133">Transmembrane helix</keyword>
<evidence type="ECO:0000256" key="3">
    <source>
        <dbReference type="SAM" id="Phobius"/>
    </source>
</evidence>
<sequence>MEDFNNQSNHFNDSSQNKSRQTVYPTRTGELHFRKRKHPWVWPIIIVILIILGIGLVWLHSAYNNAQNTFQKTYQQGNFDKRNVSSIINQDKPFSVLLLGTDTGALGRHDTGRTDTIILATINPQKKSIFLTSIPRDTKVTVPGDSQPYEKINAAYTLGGPAKAVTTVQRLLNVPIDFYAIVNMGGLEKMVNAVDGATVDPPLSFHYEQANVTKGHKIHLNGKEALAYARMRHQDPLGDYGRQERQRQVLEKLLMKGMKITSLPRYKQILSSLQHNLKTDIKFDDMVSIRARYGVATHHLRSEGLQENNATINGIDYEVPTKSELIKVSKKIRKSLGLSSTSDTISNNYIDNYSDSDLSDDNS</sequence>
<evidence type="ECO:0000313" key="5">
    <source>
        <dbReference type="EMBL" id="QBP18861.1"/>
    </source>
</evidence>
<dbReference type="OrthoDB" id="27330at2"/>
<keyword evidence="3" id="KW-0812">Transmembrane</keyword>
<dbReference type="RefSeq" id="WP_133442419.1">
    <property type="nucleotide sequence ID" value="NZ_CP034726.1"/>
</dbReference>
<protein>
    <submittedName>
        <fullName evidence="5">LytR family transcriptional regulator</fullName>
    </submittedName>
</protein>
<dbReference type="Gene3D" id="3.40.630.190">
    <property type="entry name" value="LCP protein"/>
    <property type="match status" value="1"/>
</dbReference>
<dbReference type="InterPro" id="IPR004474">
    <property type="entry name" value="LytR_CpsA_psr"/>
</dbReference>
<dbReference type="PANTHER" id="PTHR33392">
    <property type="entry name" value="POLYISOPRENYL-TEICHOIC ACID--PEPTIDOGLYCAN TEICHOIC ACID TRANSFERASE TAGU"/>
    <property type="match status" value="1"/>
</dbReference>
<dbReference type="InterPro" id="IPR050922">
    <property type="entry name" value="LytR/CpsA/Psr_CW_biosynth"/>
</dbReference>
<feature type="domain" description="Cell envelope-related transcriptional attenuator" evidence="4">
    <location>
        <begin position="113"/>
        <end position="256"/>
    </location>
</feature>
<dbReference type="EMBL" id="CP034726">
    <property type="protein sequence ID" value="QBP18861.1"/>
    <property type="molecule type" value="Genomic_DNA"/>
</dbReference>
<accession>A0A4P6ZLV7</accession>
<dbReference type="NCBIfam" id="TIGR00350">
    <property type="entry name" value="lytR_cpsA_psr"/>
    <property type="match status" value="1"/>
</dbReference>
<feature type="transmembrane region" description="Helical" evidence="3">
    <location>
        <begin position="40"/>
        <end position="59"/>
    </location>
</feature>
<dbReference type="Pfam" id="PF03816">
    <property type="entry name" value="LytR_cpsA_psr"/>
    <property type="match status" value="1"/>
</dbReference>
<dbReference type="AlphaFoldDB" id="A0A4P6ZLV7"/>